<dbReference type="EMBL" id="BOQT01000008">
    <property type="protein sequence ID" value="GIN21231.1"/>
    <property type="molecule type" value="Genomic_DNA"/>
</dbReference>
<evidence type="ECO:0000313" key="1">
    <source>
        <dbReference type="EMBL" id="GIN21231.1"/>
    </source>
</evidence>
<gene>
    <name evidence="1" type="ORF">J1TS3_23650</name>
</gene>
<organism evidence="1 2">
    <name type="scientific">Siminovitchia fordii</name>
    <dbReference type="NCBI Taxonomy" id="254759"/>
    <lineage>
        <taxon>Bacteria</taxon>
        <taxon>Bacillati</taxon>
        <taxon>Bacillota</taxon>
        <taxon>Bacilli</taxon>
        <taxon>Bacillales</taxon>
        <taxon>Bacillaceae</taxon>
        <taxon>Siminovitchia</taxon>
    </lineage>
</organism>
<name>A0ABQ4K8E1_9BACI</name>
<comment type="caution">
    <text evidence="1">The sequence shown here is derived from an EMBL/GenBank/DDBJ whole genome shotgun (WGS) entry which is preliminary data.</text>
</comment>
<proteinExistence type="predicted"/>
<reference evidence="1 2" key="1">
    <citation type="submission" date="2021-03" db="EMBL/GenBank/DDBJ databases">
        <title>Antimicrobial resistance genes in bacteria isolated from Japanese honey, and their potential for conferring macrolide and lincosamide resistance in the American foulbrood pathogen Paenibacillus larvae.</title>
        <authorList>
            <person name="Okamoto M."/>
            <person name="Kumagai M."/>
            <person name="Kanamori H."/>
            <person name="Takamatsu D."/>
        </authorList>
    </citation>
    <scope>NUCLEOTIDE SEQUENCE [LARGE SCALE GENOMIC DNA]</scope>
    <source>
        <strain evidence="1 2">J1TS3</strain>
    </source>
</reference>
<keyword evidence="2" id="KW-1185">Reference proteome</keyword>
<accession>A0ABQ4K8E1</accession>
<dbReference type="Proteomes" id="UP000680279">
    <property type="component" value="Unassembled WGS sequence"/>
</dbReference>
<protein>
    <submittedName>
        <fullName evidence="1">Uncharacterized protein</fullName>
    </submittedName>
</protein>
<evidence type="ECO:0000313" key="2">
    <source>
        <dbReference type="Proteomes" id="UP000680279"/>
    </source>
</evidence>
<sequence>MVLSTELCEACKINSISVEEESDDENQPYRLCQGCRDRLVRYSLKPIEWYNLAVIHSPKKFLLHDDFYDDDGEAAQPEEEVDVSDNDMAPSLEDVQNDMELLLDFSITRWFLDDDIIYALNQHDKISLLNSVKSRFYETVNDEVKSRMLEIAADVLGDIASDWVRELWDHYDENFIIQLSWATSSSLPAKEGLNYVFEKLQSLSDKQLPISAFSCLHRFRSNDVLDWIEKNCIAFHDHWGRLAALCFPTWERMKTWLAEGRPLSLVALDTMAKCAAIGNDPYVERFKPKILKTDMSEINTVLDSYYENDDVPRVKNKRERILDHKEVIFE</sequence>